<evidence type="ECO:0000313" key="2">
    <source>
        <dbReference type="EMBL" id="AQP47946.1"/>
    </source>
</evidence>
<dbReference type="SUPFAM" id="SSF56112">
    <property type="entry name" value="Protein kinase-like (PK-like)"/>
    <property type="match status" value="1"/>
</dbReference>
<gene>
    <name evidence="2" type="ORF">BW730_11045</name>
</gene>
<dbReference type="InterPro" id="IPR002575">
    <property type="entry name" value="Aminoglycoside_PTrfase"/>
</dbReference>
<dbReference type="AlphaFoldDB" id="A0A1Q2CPB4"/>
<evidence type="ECO:0000259" key="1">
    <source>
        <dbReference type="Pfam" id="PF01636"/>
    </source>
</evidence>
<name>A0A1Q2CPB4_9ACTN</name>
<dbReference type="OrthoDB" id="9781415at2"/>
<organism evidence="2 3">
    <name type="scientific">Tessaracoccus aquimaris</name>
    <dbReference type="NCBI Taxonomy" id="1332264"/>
    <lineage>
        <taxon>Bacteria</taxon>
        <taxon>Bacillati</taxon>
        <taxon>Actinomycetota</taxon>
        <taxon>Actinomycetes</taxon>
        <taxon>Propionibacteriales</taxon>
        <taxon>Propionibacteriaceae</taxon>
        <taxon>Tessaracoccus</taxon>
    </lineage>
</organism>
<dbReference type="KEGG" id="tes:BW730_11045"/>
<feature type="domain" description="Aminoglycoside phosphotransferase" evidence="1">
    <location>
        <begin position="22"/>
        <end position="224"/>
    </location>
</feature>
<proteinExistence type="predicted"/>
<dbReference type="STRING" id="1332264.BW730_11045"/>
<protein>
    <recommendedName>
        <fullName evidence="1">Aminoglycoside phosphotransferase domain-containing protein</fullName>
    </recommendedName>
</protein>
<evidence type="ECO:0000313" key="3">
    <source>
        <dbReference type="Proteomes" id="UP000188145"/>
    </source>
</evidence>
<accession>A0A1Q2CPB4</accession>
<dbReference type="EMBL" id="CP019606">
    <property type="protein sequence ID" value="AQP47946.1"/>
    <property type="molecule type" value="Genomic_DNA"/>
</dbReference>
<dbReference type="RefSeq" id="WP_077686275.1">
    <property type="nucleotide sequence ID" value="NZ_CP019606.1"/>
</dbReference>
<sequence>MSTLLSDVEWGDVVSDDDGVLVIRGEVGDLPVVVKRFADTPHRREVDTYALLGELGVPTLPVLGSGPDWLILEDLVSAGYRQGTEADLSDPRVARLIAHWYDALHAAGDTVPAKAIDYSEFDLIDPDALAAVARRWPDLLPFTEWATRQLPAWRDTMGSLPSTLTYNDFAATNLAVFWDGSSALMFDYNLTGMGLRASDLRNVSALLTPEASEAFDSEYRELAQRRGVDLPGEAERLDEATSHLVALILAVESEETPAWAEPSLAWARSSTADDA</sequence>
<dbReference type="Proteomes" id="UP000188145">
    <property type="component" value="Chromosome"/>
</dbReference>
<reference evidence="3" key="1">
    <citation type="submission" date="2017-02" db="EMBL/GenBank/DDBJ databases">
        <title>Tessaracoccus aquaemaris sp. nov., isolated from the intestine of a Korean rockfish, Sebastes schlegelii, in a marine aquaculture pond.</title>
        <authorList>
            <person name="Tak E.J."/>
            <person name="Bae J.-W."/>
        </authorList>
    </citation>
    <scope>NUCLEOTIDE SEQUENCE [LARGE SCALE GENOMIC DNA]</scope>
    <source>
        <strain evidence="3">NSG39</strain>
    </source>
</reference>
<dbReference type="Pfam" id="PF01636">
    <property type="entry name" value="APH"/>
    <property type="match status" value="1"/>
</dbReference>
<keyword evidence="3" id="KW-1185">Reference proteome</keyword>
<dbReference type="InterPro" id="IPR011009">
    <property type="entry name" value="Kinase-like_dom_sf"/>
</dbReference>